<protein>
    <submittedName>
        <fullName evidence="1">Uncharacterized protein</fullName>
    </submittedName>
</protein>
<dbReference type="Proteomes" id="UP001219584">
    <property type="component" value="Chromosome"/>
</dbReference>
<keyword evidence="2" id="KW-1185">Reference proteome</keyword>
<accession>A0ABY8I9J4</accession>
<sequence>MDHYHFLVGEFKKDSPFIAAAASAQLFAWFAHIGEPVERYGSKRGKVVKFSQRNYEKMLFAPETDSIELFSPRIVPPDEADETTNCDALVVYSSGSLFVLAIRASKLALAPLFDGARAIPGLFEHCEYIYCYAETQGYGTGYALGYRQLDEAHPMTFGVPCPANNWAAIKRRGLQDSHLRDVYPINGFTQARLDALPPERRQALRDAMQAYGRCEEHASWIFWHLQPGELEAARAALNAHAMLGAYINN</sequence>
<dbReference type="RefSeq" id="WP_278318009.1">
    <property type="nucleotide sequence ID" value="NZ_CP121464.1"/>
</dbReference>
<evidence type="ECO:0000313" key="1">
    <source>
        <dbReference type="EMBL" id="WFR81051.1"/>
    </source>
</evidence>
<gene>
    <name evidence="1" type="ORF">P9875_07760</name>
</gene>
<name>A0ABY8I9J4_9BURK</name>
<dbReference type="EMBL" id="CP121464">
    <property type="protein sequence ID" value="WFR81051.1"/>
    <property type="molecule type" value="Genomic_DNA"/>
</dbReference>
<proteinExistence type="predicted"/>
<organism evidence="1 2">
    <name type="scientific">Janthinobacterium rivuli</name>
    <dbReference type="NCBI Taxonomy" id="2751478"/>
    <lineage>
        <taxon>Bacteria</taxon>
        <taxon>Pseudomonadati</taxon>
        <taxon>Pseudomonadota</taxon>
        <taxon>Betaproteobacteria</taxon>
        <taxon>Burkholderiales</taxon>
        <taxon>Oxalobacteraceae</taxon>
        <taxon>Janthinobacterium</taxon>
    </lineage>
</organism>
<reference evidence="1 2" key="1">
    <citation type="submission" date="2023-04" db="EMBL/GenBank/DDBJ databases">
        <title>Nanopore sequencing of Janthinobacterium from water.</title>
        <authorList>
            <person name="Ciuchcinski K."/>
            <person name="Rokowska A."/>
            <person name="Dziewit L."/>
        </authorList>
    </citation>
    <scope>NUCLEOTIDE SEQUENCE [LARGE SCALE GENOMIC DNA]</scope>
    <source>
        <strain evidence="1 2">DEMB2</strain>
    </source>
</reference>
<evidence type="ECO:0000313" key="2">
    <source>
        <dbReference type="Proteomes" id="UP001219584"/>
    </source>
</evidence>